<sequence length="220" mass="22865">MLAAILALLLAGTAEVVARGLVADRVSDRLRSRLGDTHVEVDGLALAGLARSRFDAITVTGDQARLGRLTGASVDLRLTGVDLGSTPRADHVRGTITIPPDAVADALRQTSARLPVTAVTPDPASGTLVVTAQGGLATVALRPVLRDGRVSYELKDARVLGLPAPEALTRRIEEALQEQSDRQTALQRSALLTVTSLHVTRAGVVAALAADDVAFADPAH</sequence>
<name>A0ABS2VQU2_STRAS</name>
<evidence type="ECO:0008006" key="3">
    <source>
        <dbReference type="Google" id="ProtNLM"/>
    </source>
</evidence>
<dbReference type="EMBL" id="JAFFZS010000010">
    <property type="protein sequence ID" value="MBN0045468.1"/>
    <property type="molecule type" value="Genomic_DNA"/>
</dbReference>
<gene>
    <name evidence="1" type="ORF">JS756_15375</name>
</gene>
<protein>
    <recommendedName>
        <fullName evidence="3">DUF2993 domain-containing protein</fullName>
    </recommendedName>
</protein>
<proteinExistence type="predicted"/>
<dbReference type="RefSeq" id="WP_205383670.1">
    <property type="nucleotide sequence ID" value="NZ_JAFFZS010000010.1"/>
</dbReference>
<evidence type="ECO:0000313" key="2">
    <source>
        <dbReference type="Proteomes" id="UP000788262"/>
    </source>
</evidence>
<keyword evidence="2" id="KW-1185">Reference proteome</keyword>
<dbReference type="Proteomes" id="UP000788262">
    <property type="component" value="Unassembled WGS sequence"/>
</dbReference>
<reference evidence="1 2" key="1">
    <citation type="submission" date="2021-02" db="EMBL/GenBank/DDBJ databases">
        <title>Whole genome sequencing of Streptomyces actuosus VRA1.</title>
        <authorList>
            <person name="Sen G."/>
            <person name="Sen A."/>
        </authorList>
    </citation>
    <scope>NUCLEOTIDE SEQUENCE [LARGE SCALE GENOMIC DNA]</scope>
    <source>
        <strain evidence="1 2">VRA1</strain>
    </source>
</reference>
<organism evidence="1 2">
    <name type="scientific">Streptomyces actuosus</name>
    <dbReference type="NCBI Taxonomy" id="1885"/>
    <lineage>
        <taxon>Bacteria</taxon>
        <taxon>Bacillati</taxon>
        <taxon>Actinomycetota</taxon>
        <taxon>Actinomycetes</taxon>
        <taxon>Kitasatosporales</taxon>
        <taxon>Streptomycetaceae</taxon>
        <taxon>Streptomyces</taxon>
    </lineage>
</organism>
<evidence type="ECO:0000313" key="1">
    <source>
        <dbReference type="EMBL" id="MBN0045468.1"/>
    </source>
</evidence>
<accession>A0ABS2VQU2</accession>
<comment type="caution">
    <text evidence="1">The sequence shown here is derived from an EMBL/GenBank/DDBJ whole genome shotgun (WGS) entry which is preliminary data.</text>
</comment>